<proteinExistence type="predicted"/>
<name>A0A0G0DV89_9BACT</name>
<reference evidence="1 2" key="1">
    <citation type="journal article" date="2015" name="Nature">
        <title>rRNA introns, odd ribosomes, and small enigmatic genomes across a large radiation of phyla.</title>
        <authorList>
            <person name="Brown C.T."/>
            <person name="Hug L.A."/>
            <person name="Thomas B.C."/>
            <person name="Sharon I."/>
            <person name="Castelle C.J."/>
            <person name="Singh A."/>
            <person name="Wilkins M.J."/>
            <person name="Williams K.H."/>
            <person name="Banfield J.F."/>
        </authorList>
    </citation>
    <scope>NUCLEOTIDE SEQUENCE [LARGE SCALE GENOMIC DNA]</scope>
</reference>
<evidence type="ECO:0000313" key="2">
    <source>
        <dbReference type="Proteomes" id="UP000034952"/>
    </source>
</evidence>
<dbReference type="Proteomes" id="UP000034952">
    <property type="component" value="Unassembled WGS sequence"/>
</dbReference>
<accession>A0A0G0DV89</accession>
<dbReference type="PANTHER" id="PTHR43393">
    <property type="entry name" value="CYTOKININ RIBOSIDE 5'-MONOPHOSPHATE PHOSPHORIBOHYDROLASE"/>
    <property type="match status" value="1"/>
</dbReference>
<dbReference type="SUPFAM" id="SSF102405">
    <property type="entry name" value="MCP/YpsA-like"/>
    <property type="match status" value="1"/>
</dbReference>
<dbReference type="Gene3D" id="3.40.50.450">
    <property type="match status" value="1"/>
</dbReference>
<dbReference type="PANTHER" id="PTHR43393:SF3">
    <property type="entry name" value="LYSINE DECARBOXYLASE-LIKE PROTEIN"/>
    <property type="match status" value="1"/>
</dbReference>
<dbReference type="GO" id="GO:0005829">
    <property type="term" value="C:cytosol"/>
    <property type="evidence" value="ECO:0007669"/>
    <property type="project" value="TreeGrafter"/>
</dbReference>
<dbReference type="Pfam" id="PF18306">
    <property type="entry name" value="LDcluster4"/>
    <property type="match status" value="1"/>
</dbReference>
<dbReference type="InterPro" id="IPR041164">
    <property type="entry name" value="LDcluster4"/>
</dbReference>
<sequence>MRKTLTIGVMGPGANATEQEILLAEKVGKIIARKGHYVLTGGSNTGVMNAALKGAKSYDSKTGTIAILSHNGEIEKTSPYADVCIPTGMGEGRNYMNIRSCDIIIFCCNNLYKSAGTFSEFAFTIKHRKPVIFLHQKDDPNNKFRKIWEQLLTSICEEDQHEDQIIADNIQDLDKYLDIIIEKISNIHT</sequence>
<dbReference type="AlphaFoldDB" id="A0A0G0DV89"/>
<evidence type="ECO:0000313" key="1">
    <source>
        <dbReference type="EMBL" id="KKP66945.1"/>
    </source>
</evidence>
<dbReference type="InterPro" id="IPR052341">
    <property type="entry name" value="LOG_family_nucleotidases"/>
</dbReference>
<organism evidence="1 2">
    <name type="scientific">Candidatus Nomurabacteria bacterium GW2011_GWE1_35_16</name>
    <dbReference type="NCBI Taxonomy" id="1618761"/>
    <lineage>
        <taxon>Bacteria</taxon>
        <taxon>Candidatus Nomuraibacteriota</taxon>
    </lineage>
</organism>
<comment type="caution">
    <text evidence="1">The sequence shown here is derived from an EMBL/GenBank/DDBJ whole genome shotgun (WGS) entry which is preliminary data.</text>
</comment>
<protein>
    <submittedName>
        <fullName evidence="1">Lysine decarboxylase family protein</fullName>
    </submittedName>
</protein>
<dbReference type="EMBL" id="LBPY01000001">
    <property type="protein sequence ID" value="KKP66945.1"/>
    <property type="molecule type" value="Genomic_DNA"/>
</dbReference>
<gene>
    <name evidence="1" type="ORF">UR64_C0001G0024</name>
</gene>